<protein>
    <submittedName>
        <fullName evidence="1">Uncharacterized protein</fullName>
    </submittedName>
</protein>
<organism evidence="1 2">
    <name type="scientific">Nocardia macrotermitis</name>
    <dbReference type="NCBI Taxonomy" id="2585198"/>
    <lineage>
        <taxon>Bacteria</taxon>
        <taxon>Bacillati</taxon>
        <taxon>Actinomycetota</taxon>
        <taxon>Actinomycetes</taxon>
        <taxon>Mycobacteriales</taxon>
        <taxon>Nocardiaceae</taxon>
        <taxon>Nocardia</taxon>
    </lineage>
</organism>
<sequence>MRRYYNSSALSGLNAEVAALWIAELLAGRITLPDKQDREAWIDRRLHWMRARTRGKHAHGTSVAPFSIHNLDEMLGDLNADVGRFTRVRQWFSPVYPEQYRRIVQ</sequence>
<evidence type="ECO:0000313" key="1">
    <source>
        <dbReference type="EMBL" id="MQY17409.1"/>
    </source>
</evidence>
<evidence type="ECO:0000313" key="2">
    <source>
        <dbReference type="Proteomes" id="UP000438448"/>
    </source>
</evidence>
<dbReference type="EMBL" id="WEGK01000001">
    <property type="protein sequence ID" value="MQY17409.1"/>
    <property type="molecule type" value="Genomic_DNA"/>
</dbReference>
<proteinExistence type="predicted"/>
<dbReference type="RefSeq" id="WP_264766317.1">
    <property type="nucleotide sequence ID" value="NZ_WEGK01000001.1"/>
</dbReference>
<dbReference type="AlphaFoldDB" id="A0A7K0CV74"/>
<name>A0A7K0CV74_9NOCA</name>
<dbReference type="Proteomes" id="UP000438448">
    <property type="component" value="Unassembled WGS sequence"/>
</dbReference>
<gene>
    <name evidence="1" type="ORF">NRB20_04730</name>
</gene>
<keyword evidence="2" id="KW-1185">Reference proteome</keyword>
<accession>A0A7K0CV74</accession>
<comment type="caution">
    <text evidence="1">The sequence shown here is derived from an EMBL/GenBank/DDBJ whole genome shotgun (WGS) entry which is preliminary data.</text>
</comment>
<reference evidence="1 2" key="1">
    <citation type="submission" date="2019-10" db="EMBL/GenBank/DDBJ databases">
        <title>Nocardia macrotermitis sp. nov. and Nocardia aurantia sp. nov., isolated from the gut of fungus growing-termite Macrotermes natalensis.</title>
        <authorList>
            <person name="Benndorf R."/>
            <person name="Schwitalla J."/>
            <person name="Martin K."/>
            <person name="De Beer W."/>
            <person name="Kaster A.-K."/>
            <person name="Vollmers J."/>
            <person name="Poulsen M."/>
            <person name="Beemelmanns C."/>
        </authorList>
    </citation>
    <scope>NUCLEOTIDE SEQUENCE [LARGE SCALE GENOMIC DNA]</scope>
    <source>
        <strain evidence="1 2">RB20</strain>
    </source>
</reference>